<organism evidence="2 3">
    <name type="scientific">Treponema bryantii</name>
    <dbReference type="NCBI Taxonomy" id="163"/>
    <lineage>
        <taxon>Bacteria</taxon>
        <taxon>Pseudomonadati</taxon>
        <taxon>Spirochaetota</taxon>
        <taxon>Spirochaetia</taxon>
        <taxon>Spirochaetales</taxon>
        <taxon>Treponemataceae</taxon>
        <taxon>Treponema</taxon>
    </lineage>
</organism>
<dbReference type="InterPro" id="IPR001173">
    <property type="entry name" value="Glyco_trans_2-like"/>
</dbReference>
<dbReference type="PANTHER" id="PTHR22916">
    <property type="entry name" value="GLYCOSYLTRANSFERASE"/>
    <property type="match status" value="1"/>
</dbReference>
<gene>
    <name evidence="2" type="ORF">SAMN04487775_106180</name>
</gene>
<evidence type="ECO:0000259" key="1">
    <source>
        <dbReference type="Pfam" id="PF00535"/>
    </source>
</evidence>
<dbReference type="SUPFAM" id="SSF53448">
    <property type="entry name" value="Nucleotide-diphospho-sugar transferases"/>
    <property type="match status" value="1"/>
</dbReference>
<proteinExistence type="predicted"/>
<keyword evidence="3" id="KW-1185">Reference proteome</keyword>
<evidence type="ECO:0000313" key="3">
    <source>
        <dbReference type="Proteomes" id="UP000182737"/>
    </source>
</evidence>
<dbReference type="Pfam" id="PF00535">
    <property type="entry name" value="Glycos_transf_2"/>
    <property type="match status" value="1"/>
</dbReference>
<dbReference type="EMBL" id="FORI01000006">
    <property type="protein sequence ID" value="SFI82163.1"/>
    <property type="molecule type" value="Genomic_DNA"/>
</dbReference>
<dbReference type="Proteomes" id="UP000182737">
    <property type="component" value="Unassembled WGS sequence"/>
</dbReference>
<name>A0A1I3LBM7_9SPIR</name>
<keyword evidence="2" id="KW-0808">Transferase</keyword>
<evidence type="ECO:0000313" key="2">
    <source>
        <dbReference type="EMBL" id="SFI82163.1"/>
    </source>
</evidence>
<dbReference type="OrthoDB" id="359254at2"/>
<reference evidence="3" key="1">
    <citation type="submission" date="2016-10" db="EMBL/GenBank/DDBJ databases">
        <authorList>
            <person name="Varghese N."/>
            <person name="Submissions S."/>
        </authorList>
    </citation>
    <scope>NUCLEOTIDE SEQUENCE [LARGE SCALE GENOMIC DNA]</scope>
    <source>
        <strain evidence="3">XBD1002</strain>
    </source>
</reference>
<dbReference type="CDD" id="cd00761">
    <property type="entry name" value="Glyco_tranf_GTA_type"/>
    <property type="match status" value="1"/>
</dbReference>
<dbReference type="GO" id="GO:0016758">
    <property type="term" value="F:hexosyltransferase activity"/>
    <property type="evidence" value="ECO:0007669"/>
    <property type="project" value="UniProtKB-ARBA"/>
</dbReference>
<dbReference type="AlphaFoldDB" id="A0A1I3LBM7"/>
<accession>A0A1I3LBM7</accession>
<protein>
    <submittedName>
        <fullName evidence="2">Glycosyltransferase involved in cell wall bisynthesis</fullName>
    </submittedName>
</protein>
<sequence>MNKKKKRIDISVCIPVYNTERYLSQCLDSIIAQNFEGMVEVLVLSDASPGKDDQGRSAEKIVKEFKKKVRNKFRLTGSSFGVTKRAFVSTISVRYLQNSQTLALIETRRRLVNEASGQYIYMLDSDDFLPQGALAVLYKTAVVNDTDIVQGDCFTLDAEGKKHVESSNEFHPYEGKLEGKDIFEGCFLVHKYRPVITAKLIRLDVYQKAFTEIPYIRVHMAEEVIQYFFIALLSKKYVGIKEPVYNYRIGVGITTRNIFDIEEWRKICSTASVITALYAWVEEKKLVTGNNPLDEEEMTALQKIAKAYCIDNVKQLRNNVVPDLYDDAHKMLCDYWGEEAVKNTEEFLDRNK</sequence>
<dbReference type="RefSeq" id="WP_074932006.1">
    <property type="nucleotide sequence ID" value="NZ_FORI01000006.1"/>
</dbReference>
<dbReference type="InterPro" id="IPR029044">
    <property type="entry name" value="Nucleotide-diphossugar_trans"/>
</dbReference>
<feature type="domain" description="Glycosyltransferase 2-like" evidence="1">
    <location>
        <begin position="11"/>
        <end position="168"/>
    </location>
</feature>
<dbReference type="Gene3D" id="3.90.550.10">
    <property type="entry name" value="Spore Coat Polysaccharide Biosynthesis Protein SpsA, Chain A"/>
    <property type="match status" value="1"/>
</dbReference>